<dbReference type="OrthoDB" id="338614at2759"/>
<evidence type="ECO:0000256" key="7">
    <source>
        <dbReference type="ARBA" id="ARBA00023006"/>
    </source>
</evidence>
<dbReference type="GO" id="GO:0034727">
    <property type="term" value="P:piecemeal microautophagy of the nucleus"/>
    <property type="evidence" value="ECO:0007669"/>
    <property type="project" value="TreeGrafter"/>
</dbReference>
<keyword evidence="7" id="KW-0072">Autophagy</keyword>
<evidence type="ECO:0000256" key="2">
    <source>
        <dbReference type="ARBA" id="ARBA00010931"/>
    </source>
</evidence>
<dbReference type="InterPro" id="IPR032197">
    <property type="entry name" value="Atg7_N"/>
</dbReference>
<dbReference type="Pfam" id="PF00899">
    <property type="entry name" value="ThiF"/>
    <property type="match status" value="1"/>
</dbReference>
<feature type="region of interest" description="Disordered" evidence="11">
    <location>
        <begin position="685"/>
        <end position="710"/>
    </location>
</feature>
<dbReference type="GO" id="GO:0000045">
    <property type="term" value="P:autophagosome assembly"/>
    <property type="evidence" value="ECO:0007669"/>
    <property type="project" value="TreeGrafter"/>
</dbReference>
<dbReference type="GO" id="GO:0015031">
    <property type="term" value="P:protein transport"/>
    <property type="evidence" value="ECO:0007669"/>
    <property type="project" value="UniProtKB-KW"/>
</dbReference>
<keyword evidence="15" id="KW-1185">Reference proteome</keyword>
<dbReference type="Gene3D" id="3.40.140.70">
    <property type="entry name" value="Ubiquitin-like modifier-activating enzyme ATG7 N-terminal domain"/>
    <property type="match status" value="1"/>
</dbReference>
<evidence type="ECO:0000256" key="6">
    <source>
        <dbReference type="ARBA" id="ARBA00022927"/>
    </source>
</evidence>
<evidence type="ECO:0000256" key="8">
    <source>
        <dbReference type="ARBA" id="ARBA00029897"/>
    </source>
</evidence>
<evidence type="ECO:0000256" key="5">
    <source>
        <dbReference type="ARBA" id="ARBA00022448"/>
    </source>
</evidence>
<dbReference type="GO" id="GO:0000422">
    <property type="term" value="P:autophagy of mitochondrion"/>
    <property type="evidence" value="ECO:0007669"/>
    <property type="project" value="TreeGrafter"/>
</dbReference>
<sequence>MSAVQYAPWSSDIELSFYAALASLKIDKDRLDDSARKVLGLYEIRASDAPDRSARMQIHGNALTTDDVPAGFYRAEGSIKNFNTLEEYKNADRSQIQDQAGRTIWEAIKDETIYSCPSLLASFYAVSFANLKKYKFTYHYTFPALHSDPAWKMAPDSEIGKLTPKETTLLVDTVQTWRYAVDTRQHGFFLAKKVRITFRHNRSYSTNSKQSDHEDNRPQTPKTPTVEELGFSWSVGTISSFKQGFFDRVAKEDQYICFADPSTFPSNPGWMLRNYLVLIRQLWGLSNVQILCYRDTPPRRDQPNSIILRLMTASDQPALTDMPKTTGWERMQNRLASRTVDLGAYMDPTKLADQAVDLNLKLIKWRIAPAIDLDVIKNTSCLLLGAGTLGSYVSRNLMGWGVRKITFVDSATVSFSNPVRQPLFGFQDCLDGGARKATRAAAALKEIYPGVESRGEVMNVPMVGHPVLDESKTKEEFEKLKALIDEHDVIFLLLDSRESRWLPTLMGKAAGKIVLNAALGFESYVVMRQGLKPTKDGEVELGCYFCNDVVAPANSLKDATLDQQCTVTRPGIAPIASALLVELLVSILQHPLRSRAPAPVSPHSSVTPAVPDPFEHPLGSVPHTMRGFLSNWSTMQIVGAPYSSCSACSDTIVQAYESQGWEFIRRALSEKGWVEEVSGLAEVQRRAEEMEADVDWDEESGEEEGDGELL</sequence>
<dbReference type="Gene3D" id="3.40.140.100">
    <property type="entry name" value="Ubiquitin-like modifier-activating enzyme ATG7 C-terminal domain"/>
    <property type="match status" value="1"/>
</dbReference>
<dbReference type="InterPro" id="IPR045886">
    <property type="entry name" value="ThiF/MoeB/HesA"/>
</dbReference>
<name>A0A6A6UF25_9PEZI</name>
<dbReference type="PANTHER" id="PTHR10953">
    <property type="entry name" value="UBIQUITIN-ACTIVATING ENZYME E1"/>
    <property type="match status" value="1"/>
</dbReference>
<dbReference type="InterPro" id="IPR035985">
    <property type="entry name" value="Ubiquitin-activating_enz"/>
</dbReference>
<feature type="compositionally biased region" description="Acidic residues" evidence="11">
    <location>
        <begin position="690"/>
        <end position="710"/>
    </location>
</feature>
<evidence type="ECO:0000259" key="12">
    <source>
        <dbReference type="Pfam" id="PF00899"/>
    </source>
</evidence>
<dbReference type="InterPro" id="IPR042522">
    <property type="entry name" value="Atg7_N_1"/>
</dbReference>
<dbReference type="FunFam" id="3.40.140.70:FF:000001">
    <property type="entry name" value="Ubiquitin-like modifier-activating enzyme atg7"/>
    <property type="match status" value="1"/>
</dbReference>
<dbReference type="Proteomes" id="UP000799302">
    <property type="component" value="Unassembled WGS sequence"/>
</dbReference>
<dbReference type="EMBL" id="MU004233">
    <property type="protein sequence ID" value="KAF2670885.1"/>
    <property type="molecule type" value="Genomic_DNA"/>
</dbReference>
<evidence type="ECO:0000256" key="10">
    <source>
        <dbReference type="ARBA" id="ARBA00032823"/>
    </source>
</evidence>
<evidence type="ECO:0000313" key="14">
    <source>
        <dbReference type="EMBL" id="KAF2670885.1"/>
    </source>
</evidence>
<evidence type="ECO:0000256" key="4">
    <source>
        <dbReference type="ARBA" id="ARBA00018730"/>
    </source>
</evidence>
<dbReference type="Pfam" id="PF16420">
    <property type="entry name" value="ATG7_N"/>
    <property type="match status" value="1"/>
</dbReference>
<gene>
    <name evidence="14" type="ORF">BT63DRAFT_423160</name>
</gene>
<evidence type="ECO:0000313" key="15">
    <source>
        <dbReference type="Proteomes" id="UP000799302"/>
    </source>
</evidence>
<dbReference type="FunFam" id="3.40.50.720:FF:000243">
    <property type="entry name" value="Ubiquitin-like modifier-activating enzyme ATG7"/>
    <property type="match status" value="1"/>
</dbReference>
<dbReference type="GO" id="GO:0000407">
    <property type="term" value="C:phagophore assembly site"/>
    <property type="evidence" value="ECO:0007669"/>
    <property type="project" value="UniProtKB-SubCell"/>
</dbReference>
<dbReference type="InterPro" id="IPR000594">
    <property type="entry name" value="ThiF_NAD_FAD-bd"/>
</dbReference>
<feature type="domain" description="THIF-type NAD/FAD binding fold" evidence="12">
    <location>
        <begin position="365"/>
        <end position="592"/>
    </location>
</feature>
<dbReference type="GO" id="GO:0019778">
    <property type="term" value="F:Atg12 activating enzyme activity"/>
    <property type="evidence" value="ECO:0007669"/>
    <property type="project" value="TreeGrafter"/>
</dbReference>
<evidence type="ECO:0000256" key="3">
    <source>
        <dbReference type="ARBA" id="ARBA00017647"/>
    </source>
</evidence>
<dbReference type="PANTHER" id="PTHR10953:SF3">
    <property type="entry name" value="UBIQUITIN-LIKE MODIFIER-ACTIVATING ENZYME ATG7"/>
    <property type="match status" value="1"/>
</dbReference>
<keyword evidence="5" id="KW-0813">Transport</keyword>
<comment type="subcellular location">
    <subcellularLocation>
        <location evidence="1">Preautophagosomal structure</location>
    </subcellularLocation>
</comment>
<feature type="domain" description="Ubiquitin-like modifier-activating enzyme Atg7 N-terminal" evidence="13">
    <location>
        <begin position="4"/>
        <end position="346"/>
    </location>
</feature>
<dbReference type="GO" id="GO:0006995">
    <property type="term" value="P:cellular response to nitrogen starvation"/>
    <property type="evidence" value="ECO:0007669"/>
    <property type="project" value="TreeGrafter"/>
</dbReference>
<evidence type="ECO:0000259" key="13">
    <source>
        <dbReference type="Pfam" id="PF16420"/>
    </source>
</evidence>
<dbReference type="InterPro" id="IPR042523">
    <property type="entry name" value="Atg7_N_2"/>
</dbReference>
<evidence type="ECO:0000256" key="1">
    <source>
        <dbReference type="ARBA" id="ARBA00004329"/>
    </source>
</evidence>
<dbReference type="AlphaFoldDB" id="A0A6A6UF25"/>
<keyword evidence="6" id="KW-0653">Protein transport</keyword>
<evidence type="ECO:0000256" key="11">
    <source>
        <dbReference type="SAM" id="MobiDB-lite"/>
    </source>
</evidence>
<evidence type="ECO:0000256" key="9">
    <source>
        <dbReference type="ARBA" id="ARBA00030242"/>
    </source>
</evidence>
<reference evidence="14" key="1">
    <citation type="journal article" date="2020" name="Stud. Mycol.">
        <title>101 Dothideomycetes genomes: a test case for predicting lifestyles and emergence of pathogens.</title>
        <authorList>
            <person name="Haridas S."/>
            <person name="Albert R."/>
            <person name="Binder M."/>
            <person name="Bloem J."/>
            <person name="Labutti K."/>
            <person name="Salamov A."/>
            <person name="Andreopoulos B."/>
            <person name="Baker S."/>
            <person name="Barry K."/>
            <person name="Bills G."/>
            <person name="Bluhm B."/>
            <person name="Cannon C."/>
            <person name="Castanera R."/>
            <person name="Culley D."/>
            <person name="Daum C."/>
            <person name="Ezra D."/>
            <person name="Gonzalez J."/>
            <person name="Henrissat B."/>
            <person name="Kuo A."/>
            <person name="Liang C."/>
            <person name="Lipzen A."/>
            <person name="Lutzoni F."/>
            <person name="Magnuson J."/>
            <person name="Mondo S."/>
            <person name="Nolan M."/>
            <person name="Ohm R."/>
            <person name="Pangilinan J."/>
            <person name="Park H.-J."/>
            <person name="Ramirez L."/>
            <person name="Alfaro M."/>
            <person name="Sun H."/>
            <person name="Tritt A."/>
            <person name="Yoshinaga Y."/>
            <person name="Zwiers L.-H."/>
            <person name="Turgeon B."/>
            <person name="Goodwin S."/>
            <person name="Spatafora J."/>
            <person name="Crous P."/>
            <person name="Grigoriev I."/>
        </authorList>
    </citation>
    <scope>NUCLEOTIDE SEQUENCE</scope>
    <source>
        <strain evidence="14">CBS 115976</strain>
    </source>
</reference>
<dbReference type="GO" id="GO:0032446">
    <property type="term" value="P:protein modification by small protein conjugation"/>
    <property type="evidence" value="ECO:0007669"/>
    <property type="project" value="TreeGrafter"/>
</dbReference>
<accession>A0A6A6UF25</accession>
<dbReference type="SUPFAM" id="SSF69572">
    <property type="entry name" value="Activating enzymes of the ubiquitin-like proteins"/>
    <property type="match status" value="1"/>
</dbReference>
<dbReference type="GO" id="GO:0019779">
    <property type="term" value="F:Atg8 activating enzyme activity"/>
    <property type="evidence" value="ECO:0007669"/>
    <property type="project" value="TreeGrafter"/>
</dbReference>
<feature type="region of interest" description="Disordered" evidence="11">
    <location>
        <begin position="204"/>
        <end position="225"/>
    </location>
</feature>
<comment type="similarity">
    <text evidence="2">Belongs to the ATG7 family.</text>
</comment>
<proteinExistence type="inferred from homology"/>
<dbReference type="Gene3D" id="3.40.50.720">
    <property type="entry name" value="NAD(P)-binding Rossmann-like Domain"/>
    <property type="match status" value="1"/>
</dbReference>
<protein>
    <recommendedName>
        <fullName evidence="3">Ubiquitin-like modifier-activating enzyme ATG7</fullName>
    </recommendedName>
    <alternativeName>
        <fullName evidence="8 10">ATG12-activating enzyme E1 ATG7</fullName>
    </alternativeName>
    <alternativeName>
        <fullName evidence="9">Autophagy-related protein 7</fullName>
    </alternativeName>
    <alternativeName>
        <fullName evidence="4">Ubiquitin-like modifier-activating enzyme atg7</fullName>
    </alternativeName>
</protein>
<organism evidence="14 15">
    <name type="scientific">Microthyrium microscopicum</name>
    <dbReference type="NCBI Taxonomy" id="703497"/>
    <lineage>
        <taxon>Eukaryota</taxon>
        <taxon>Fungi</taxon>
        <taxon>Dikarya</taxon>
        <taxon>Ascomycota</taxon>
        <taxon>Pezizomycotina</taxon>
        <taxon>Dothideomycetes</taxon>
        <taxon>Dothideomycetes incertae sedis</taxon>
        <taxon>Microthyriales</taxon>
        <taxon>Microthyriaceae</taxon>
        <taxon>Microthyrium</taxon>
    </lineage>
</organism>